<proteinExistence type="inferred from homology"/>
<dbReference type="InterPro" id="IPR042201">
    <property type="entry name" value="FH2_Formin_sf"/>
</dbReference>
<reference evidence="6 7" key="1">
    <citation type="journal article" date="2021" name="BMC Genomics">
        <title>Datura genome reveals duplications of psychoactive alkaloid biosynthetic genes and high mutation rate following tissue culture.</title>
        <authorList>
            <person name="Rajewski A."/>
            <person name="Carter-House D."/>
            <person name="Stajich J."/>
            <person name="Litt A."/>
        </authorList>
    </citation>
    <scope>NUCLEOTIDE SEQUENCE [LARGE SCALE GENOMIC DNA]</scope>
    <source>
        <strain evidence="6">AR-01</strain>
    </source>
</reference>
<feature type="coiled-coil region" evidence="3">
    <location>
        <begin position="70"/>
        <end position="177"/>
    </location>
</feature>
<comment type="caution">
    <text evidence="6">The sequence shown here is derived from an EMBL/GenBank/DDBJ whole genome shotgun (WGS) entry which is preliminary data.</text>
</comment>
<feature type="region of interest" description="Disordered" evidence="4">
    <location>
        <begin position="1"/>
        <end position="51"/>
    </location>
</feature>
<organism evidence="6 7">
    <name type="scientific">Datura stramonium</name>
    <name type="common">Jimsonweed</name>
    <name type="synonym">Common thornapple</name>
    <dbReference type="NCBI Taxonomy" id="4076"/>
    <lineage>
        <taxon>Eukaryota</taxon>
        <taxon>Viridiplantae</taxon>
        <taxon>Streptophyta</taxon>
        <taxon>Embryophyta</taxon>
        <taxon>Tracheophyta</taxon>
        <taxon>Spermatophyta</taxon>
        <taxon>Magnoliopsida</taxon>
        <taxon>eudicotyledons</taxon>
        <taxon>Gunneridae</taxon>
        <taxon>Pentapetalae</taxon>
        <taxon>asterids</taxon>
        <taxon>lamiids</taxon>
        <taxon>Solanales</taxon>
        <taxon>Solanaceae</taxon>
        <taxon>Solanoideae</taxon>
        <taxon>Datureae</taxon>
        <taxon>Datura</taxon>
    </lineage>
</organism>
<evidence type="ECO:0000256" key="3">
    <source>
        <dbReference type="SAM" id="Coils"/>
    </source>
</evidence>
<dbReference type="Pfam" id="PF02181">
    <property type="entry name" value="FH2"/>
    <property type="match status" value="1"/>
</dbReference>
<feature type="compositionally biased region" description="Low complexity" evidence="4">
    <location>
        <begin position="264"/>
        <end position="291"/>
    </location>
</feature>
<evidence type="ECO:0000256" key="2">
    <source>
        <dbReference type="RuleBase" id="RU361260"/>
    </source>
</evidence>
<feature type="region of interest" description="Disordered" evidence="4">
    <location>
        <begin position="251"/>
        <end position="318"/>
    </location>
</feature>
<evidence type="ECO:0000256" key="1">
    <source>
        <dbReference type="ARBA" id="ARBA00006468"/>
    </source>
</evidence>
<protein>
    <recommendedName>
        <fullName evidence="2">Formin-like protein</fullName>
    </recommendedName>
</protein>
<dbReference type="InterPro" id="IPR051144">
    <property type="entry name" value="Formin_homology_domain"/>
</dbReference>
<dbReference type="PANTHER" id="PTHR45733">
    <property type="entry name" value="FORMIN-J"/>
    <property type="match status" value="1"/>
</dbReference>
<dbReference type="SMART" id="SM00498">
    <property type="entry name" value="FH2"/>
    <property type="match status" value="1"/>
</dbReference>
<dbReference type="Proteomes" id="UP000823775">
    <property type="component" value="Unassembled WGS sequence"/>
</dbReference>
<sequence length="714" mass="79319">MVAGKVKVAMGLQKSPANPKPSKQDSSPKPPSPSPSCPKQQPPKSAGFSRSFGVYFPRSSAQVQPRPPDVAELLRIVEELRERESRLKTELLEKKLLKESVAILPLLESEITLKDAEIERKSRMIECLEVENERLREEVEVLHIELSKQNGRYDERIKAMEAEISELKKANEELSAHRLVDVTNGAHKQTNLTKYLRKCATQPSITVTSKTECEVKEEIVSALEMCERPRHSRSNSDELAEISVGIMSLRSRVPRVPKPPPRPSSALLPSSSSSSSLSSSSSSPSNSSLSDSAERALAEISNIPPPPPPPPPPAAAPKMVTRALQGSLWDELQRNGETQLSPEFDFSELETLFSATVPKSDNAGKSGGRRKSVGSKPDRVHLVDLRRANNTEIMLTKVKMPLPDMMAAALAMDESILDADQVENLIKFCPTKDEMELLKNYTGDKELLGKCEQFFLELMKVPRVESKLRVFLFKIQFNSQITDFKKSLNTVNSACEEVRHSLKLKEILKKILYLGNTLNQGTARGSAIGFKLDSLLKLTDTRATNNKMTLMHYLCKVLAAKSPSLLDFHVDLVSLETASKIQLKSLAEEMQAIIKGLEKVKKELEASETDGPVSEIFRKTLKEFVGVAEAQVGSVKDLYSVAGRNADALALYFGEDPARCPFEQVTATLLNFVRLFRKAHEENLKQAELERKKVQKEAEMENAKGINLTKKGLK</sequence>
<accession>A0ABS8S9W5</accession>
<dbReference type="PROSITE" id="PS51444">
    <property type="entry name" value="FH2"/>
    <property type="match status" value="1"/>
</dbReference>
<dbReference type="SUPFAM" id="SSF101447">
    <property type="entry name" value="Formin homology 2 domain (FH2 domain)"/>
    <property type="match status" value="1"/>
</dbReference>
<dbReference type="EMBL" id="JACEIK010000354">
    <property type="protein sequence ID" value="MCD7455601.1"/>
    <property type="molecule type" value="Genomic_DNA"/>
</dbReference>
<evidence type="ECO:0000256" key="4">
    <source>
        <dbReference type="SAM" id="MobiDB-lite"/>
    </source>
</evidence>
<comment type="similarity">
    <text evidence="1">Belongs to the formin-like family. Class-II subfamily.</text>
</comment>
<evidence type="ECO:0000313" key="7">
    <source>
        <dbReference type="Proteomes" id="UP000823775"/>
    </source>
</evidence>
<keyword evidence="3" id="KW-0175">Coiled coil</keyword>
<dbReference type="Gene3D" id="1.20.58.2220">
    <property type="entry name" value="Formin, FH2 domain"/>
    <property type="match status" value="1"/>
</dbReference>
<feature type="coiled-coil region" evidence="3">
    <location>
        <begin position="677"/>
        <end position="706"/>
    </location>
</feature>
<feature type="compositionally biased region" description="Pro residues" evidence="4">
    <location>
        <begin position="303"/>
        <end position="315"/>
    </location>
</feature>
<dbReference type="InterPro" id="IPR015425">
    <property type="entry name" value="FH2_Formin"/>
</dbReference>
<evidence type="ECO:0000313" key="6">
    <source>
        <dbReference type="EMBL" id="MCD7455601.1"/>
    </source>
</evidence>
<keyword evidence="7" id="KW-1185">Reference proteome</keyword>
<name>A0ABS8S9W5_DATST</name>
<feature type="region of interest" description="Disordered" evidence="4">
    <location>
        <begin position="357"/>
        <end position="378"/>
    </location>
</feature>
<evidence type="ECO:0000259" key="5">
    <source>
        <dbReference type="PROSITE" id="PS51444"/>
    </source>
</evidence>
<feature type="domain" description="FH2" evidence="5">
    <location>
        <begin position="301"/>
        <end position="702"/>
    </location>
</feature>
<dbReference type="PANTHER" id="PTHR45733:SF10">
    <property type="entry name" value="FORMIN-LIKE PROTEIN 15A-RELATED"/>
    <property type="match status" value="1"/>
</dbReference>
<gene>
    <name evidence="6" type="ORF">HAX54_028766</name>
</gene>